<comment type="similarity">
    <text evidence="6">Belongs to the BamD family.</text>
</comment>
<accession>A0A7V2WUK8</accession>
<keyword evidence="5 6" id="KW-0449">Lipoprotein</keyword>
<dbReference type="HAMAP" id="MF_00922">
    <property type="entry name" value="OM_assembly_BamD"/>
    <property type="match status" value="1"/>
</dbReference>
<name>A0A7V2WUK8_LEUMU</name>
<keyword evidence="4 6" id="KW-0998">Cell outer membrane</keyword>
<comment type="subcellular location">
    <subcellularLocation>
        <location evidence="6">Cell outer membrane</location>
        <topology evidence="6">Lipid-anchor</topology>
    </subcellularLocation>
</comment>
<evidence type="ECO:0000256" key="1">
    <source>
        <dbReference type="ARBA" id="ARBA00022729"/>
    </source>
</evidence>
<keyword evidence="3 6" id="KW-0564">Palmitate</keyword>
<proteinExistence type="inferred from homology"/>
<sequence>MKLWTYFTIIVLLLISTGCTSLTSQEKPDPTKGYSANKLFQDAQAALKGRDYAVAIKKYEVLQARYPLGRFAQQSLLESAYAYYKYNEADTALDTIDRYTRMYPRSPKMDYAIYLRGLINFNRGGGLMDKIFPRSFSDLDNVRQKESFHDFSKLLTRYPNSEYVKDATHRMKFLTNALGQSEVNIAKYYMKRSAYLAAFNRADYTIQHHQGTPAVIEALKIKICAAKKLGKKKLATDTKRVLQLNFPQMKTINCNYK</sequence>
<dbReference type="PROSITE" id="PS51257">
    <property type="entry name" value="PROKAR_LIPOPROTEIN"/>
    <property type="match status" value="1"/>
</dbReference>
<dbReference type="Proteomes" id="UP000885750">
    <property type="component" value="Unassembled WGS sequence"/>
</dbReference>
<evidence type="ECO:0000256" key="4">
    <source>
        <dbReference type="ARBA" id="ARBA00023237"/>
    </source>
</evidence>
<keyword evidence="1 6" id="KW-0732">Signal</keyword>
<evidence type="ECO:0000256" key="2">
    <source>
        <dbReference type="ARBA" id="ARBA00023136"/>
    </source>
</evidence>
<dbReference type="InterPro" id="IPR017689">
    <property type="entry name" value="BamD"/>
</dbReference>
<dbReference type="Gene3D" id="1.25.40.10">
    <property type="entry name" value="Tetratricopeptide repeat domain"/>
    <property type="match status" value="1"/>
</dbReference>
<gene>
    <name evidence="6" type="primary">bamD</name>
    <name evidence="9" type="ORF">ENJ51_05155</name>
</gene>
<comment type="subunit">
    <text evidence="6">Part of the Bam complex.</text>
</comment>
<keyword evidence="2 6" id="KW-0472">Membrane</keyword>
<dbReference type="PANTHER" id="PTHR37423:SF1">
    <property type="entry name" value="OUTER MEMBRANE PROTEIN ASSEMBLY FACTOR BAMD"/>
    <property type="match status" value="1"/>
</dbReference>
<dbReference type="SUPFAM" id="SSF48452">
    <property type="entry name" value="TPR-like"/>
    <property type="match status" value="1"/>
</dbReference>
<comment type="function">
    <text evidence="6">Part of the outer membrane protein assembly complex, which is involved in assembly and insertion of beta-barrel proteins into the outer membrane.</text>
</comment>
<dbReference type="InterPro" id="IPR039565">
    <property type="entry name" value="BamD-like"/>
</dbReference>
<feature type="domain" description="Outer membrane lipoprotein BamD-like" evidence="8">
    <location>
        <begin position="35"/>
        <end position="239"/>
    </location>
</feature>
<feature type="signal peptide" evidence="7">
    <location>
        <begin position="1"/>
        <end position="23"/>
    </location>
</feature>
<evidence type="ECO:0000256" key="7">
    <source>
        <dbReference type="SAM" id="SignalP"/>
    </source>
</evidence>
<evidence type="ECO:0000259" key="8">
    <source>
        <dbReference type="Pfam" id="PF13525"/>
    </source>
</evidence>
<feature type="chain" id="PRO_5031665351" description="Outer membrane protein assembly factor BamD" evidence="7">
    <location>
        <begin position="24"/>
        <end position="257"/>
    </location>
</feature>
<dbReference type="EMBL" id="DRMS01000195">
    <property type="protein sequence ID" value="HFC92183.1"/>
    <property type="molecule type" value="Genomic_DNA"/>
</dbReference>
<dbReference type="InterPro" id="IPR011990">
    <property type="entry name" value="TPR-like_helical_dom_sf"/>
</dbReference>
<evidence type="ECO:0000256" key="5">
    <source>
        <dbReference type="ARBA" id="ARBA00023288"/>
    </source>
</evidence>
<evidence type="ECO:0000256" key="6">
    <source>
        <dbReference type="HAMAP-Rule" id="MF_00922"/>
    </source>
</evidence>
<dbReference type="CDD" id="cd15830">
    <property type="entry name" value="BamD"/>
    <property type="match status" value="1"/>
</dbReference>
<dbReference type="AlphaFoldDB" id="A0A7V2WUK8"/>
<dbReference type="Pfam" id="PF13525">
    <property type="entry name" value="YfiO"/>
    <property type="match status" value="1"/>
</dbReference>
<dbReference type="GO" id="GO:0051205">
    <property type="term" value="P:protein insertion into membrane"/>
    <property type="evidence" value="ECO:0007669"/>
    <property type="project" value="UniProtKB-UniRule"/>
</dbReference>
<evidence type="ECO:0000313" key="9">
    <source>
        <dbReference type="EMBL" id="HFC92183.1"/>
    </source>
</evidence>
<dbReference type="NCBIfam" id="TIGR03302">
    <property type="entry name" value="OM_YfiO"/>
    <property type="match status" value="1"/>
</dbReference>
<dbReference type="GO" id="GO:1990063">
    <property type="term" value="C:Bam protein complex"/>
    <property type="evidence" value="ECO:0007669"/>
    <property type="project" value="TreeGrafter"/>
</dbReference>
<organism evidence="9">
    <name type="scientific">Leucothrix mucor</name>
    <dbReference type="NCBI Taxonomy" id="45248"/>
    <lineage>
        <taxon>Bacteria</taxon>
        <taxon>Pseudomonadati</taxon>
        <taxon>Pseudomonadota</taxon>
        <taxon>Gammaproteobacteria</taxon>
        <taxon>Thiotrichales</taxon>
        <taxon>Thiotrichaceae</taxon>
        <taxon>Leucothrix</taxon>
    </lineage>
</organism>
<dbReference type="GO" id="GO:0043165">
    <property type="term" value="P:Gram-negative-bacterium-type cell outer membrane assembly"/>
    <property type="evidence" value="ECO:0007669"/>
    <property type="project" value="UniProtKB-UniRule"/>
</dbReference>
<dbReference type="PANTHER" id="PTHR37423">
    <property type="entry name" value="SOLUBLE LYTIC MUREIN TRANSGLYCOSYLASE-RELATED"/>
    <property type="match status" value="1"/>
</dbReference>
<protein>
    <recommendedName>
        <fullName evidence="6">Outer membrane protein assembly factor BamD</fullName>
    </recommendedName>
</protein>
<comment type="caution">
    <text evidence="9">The sequence shown here is derived from an EMBL/GenBank/DDBJ whole genome shotgun (WGS) entry which is preliminary data.</text>
</comment>
<reference evidence="9" key="1">
    <citation type="journal article" date="2020" name="mSystems">
        <title>Genome- and Community-Level Interaction Insights into Carbon Utilization and Element Cycling Functions of Hydrothermarchaeota in Hydrothermal Sediment.</title>
        <authorList>
            <person name="Zhou Z."/>
            <person name="Liu Y."/>
            <person name="Xu W."/>
            <person name="Pan J."/>
            <person name="Luo Z.H."/>
            <person name="Li M."/>
        </authorList>
    </citation>
    <scope>NUCLEOTIDE SEQUENCE [LARGE SCALE GENOMIC DNA]</scope>
    <source>
        <strain evidence="9">HyVt-493</strain>
    </source>
</reference>
<evidence type="ECO:0000256" key="3">
    <source>
        <dbReference type="ARBA" id="ARBA00023139"/>
    </source>
</evidence>